<reference evidence="1 2" key="1">
    <citation type="submission" date="2023-05" db="EMBL/GenBank/DDBJ databases">
        <title>The complete genome of Acinetobacter sp. nov KCTC 92772.</title>
        <authorList>
            <person name="Zhou G."/>
        </authorList>
    </citation>
    <scope>NUCLEOTIDE SEQUENCE [LARGE SCALE GENOMIC DNA]</scope>
    <source>
        <strain evidence="1 2">KCTC 92772</strain>
    </source>
</reference>
<proteinExistence type="predicted"/>
<dbReference type="PIRSF" id="PIRSF007056">
    <property type="entry name" value="UCP007056"/>
    <property type="match status" value="1"/>
</dbReference>
<dbReference type="Proteomes" id="UP001229836">
    <property type="component" value="Chromosome"/>
</dbReference>
<organism evidence="1 2">
    <name type="scientific">Acinetobacter corruptisaponis</name>
    <dbReference type="NCBI Taxonomy" id="3045147"/>
    <lineage>
        <taxon>Bacteria</taxon>
        <taxon>Pseudomonadati</taxon>
        <taxon>Pseudomonadota</taxon>
        <taxon>Gammaproteobacteria</taxon>
        <taxon>Moraxellales</taxon>
        <taxon>Moraxellaceae</taxon>
        <taxon>Acinetobacter</taxon>
    </lineage>
</organism>
<accession>A0ABY8S3G8</accession>
<keyword evidence="2" id="KW-1185">Reference proteome</keyword>
<evidence type="ECO:0000313" key="2">
    <source>
        <dbReference type="Proteomes" id="UP001229836"/>
    </source>
</evidence>
<evidence type="ECO:0008006" key="3">
    <source>
        <dbReference type="Google" id="ProtNLM"/>
    </source>
</evidence>
<protein>
    <recommendedName>
        <fullName evidence="3">Mu-like prophage FluMu protein gp28</fullName>
    </recommendedName>
</protein>
<name>A0ABY8S3G8_9GAMM</name>
<gene>
    <name evidence="1" type="ORF">QLH32_11890</name>
</gene>
<dbReference type="Gene3D" id="3.30.420.240">
    <property type="match status" value="1"/>
</dbReference>
<sequence>MIPHFLKDTIGIIEWDDLPDSVRNIPSSFDPTKNGVLMKHQVEWLQLDAQIMVCPKGRRTGITFATALDSTITSASSKKAGGRNIYYVGDTKEKGLEFIGYCAKFARLIATAQGAGISSIEEFLFEDQDDTGKTRYINAYRIRFSSGFQIVALSSRPENLRGLQGDVVIDEAAFHANVDSVLEAAAALRIWKSRIRIISSHNGKKNAFNQLILAIENGEYGDIAKIHTVTFDEAVENGLYERVCLVNDEEPTPEGKKEWYTGIRKGYGNRKAAMREELDVIPREGSSKCLPALWVELAMSEARPVLRLTLGDDFKAKSNEDREAYIDEWIKINLEPELQKLDKRKQHGAGQDYARHRDFSYIMPFCIEQDLRRTIPFTIEMHNVPARMQERILWYMLDRLPRFGGIAMDATGTGETLAEYTADKYGGHMVHQIKLNRNWYGLWTPKLLGAFEDGMIDLPRDANLKNDFTAIEEVDGIHMVKKAREKDLKDPDLFRHGDGAVAAILLWYASLHMFSAIEFIPLPSREEMDMNADDYDDWFSEAGCI</sequence>
<dbReference type="InterPro" id="IPR027417">
    <property type="entry name" value="P-loop_NTPase"/>
</dbReference>
<dbReference type="EMBL" id="CP125669">
    <property type="protein sequence ID" value="WHP04754.1"/>
    <property type="molecule type" value="Genomic_DNA"/>
</dbReference>
<dbReference type="RefSeq" id="WP_283266391.1">
    <property type="nucleotide sequence ID" value="NZ_CP125669.1"/>
</dbReference>
<evidence type="ECO:0000313" key="1">
    <source>
        <dbReference type="EMBL" id="WHP04754.1"/>
    </source>
</evidence>
<dbReference type="InterPro" id="IPR012036">
    <property type="entry name" value="Phage_Mu_Gp28"/>
</dbReference>
<dbReference type="Gene3D" id="3.40.50.300">
    <property type="entry name" value="P-loop containing nucleotide triphosphate hydrolases"/>
    <property type="match status" value="1"/>
</dbReference>